<dbReference type="PANTHER" id="PTHR12858:SF2">
    <property type="entry name" value="RIBOSOME BIOGENESIS PROTEIN BMS1 HOMOLOG"/>
    <property type="match status" value="1"/>
</dbReference>
<comment type="similarity">
    <text evidence="10">Belongs to the TRAFAC class translation factor GTPase superfamily. Bms1-like GTPase family. BMS1 subfamily.</text>
</comment>
<dbReference type="InterPro" id="IPR007034">
    <property type="entry name" value="BMS1_TSR1_C"/>
</dbReference>
<dbReference type="SMART" id="SM00785">
    <property type="entry name" value="AARP2CN"/>
    <property type="match status" value="1"/>
</dbReference>
<keyword evidence="4" id="KW-0547">Nucleotide-binding</keyword>
<evidence type="ECO:0000256" key="3">
    <source>
        <dbReference type="ARBA" id="ARBA00022553"/>
    </source>
</evidence>
<comment type="catalytic activity">
    <reaction evidence="9">
        <text>GTP + H2O = GDP + phosphate + H(+)</text>
        <dbReference type="Rhea" id="RHEA:19669"/>
        <dbReference type="ChEBI" id="CHEBI:15377"/>
        <dbReference type="ChEBI" id="CHEBI:15378"/>
        <dbReference type="ChEBI" id="CHEBI:37565"/>
        <dbReference type="ChEBI" id="CHEBI:43474"/>
        <dbReference type="ChEBI" id="CHEBI:58189"/>
    </reaction>
    <physiologicalReaction direction="left-to-right" evidence="9">
        <dbReference type="Rhea" id="RHEA:19670"/>
    </physiologicalReaction>
</comment>
<gene>
    <name evidence="13" type="ORF">CMU_028590</name>
</gene>
<dbReference type="CDD" id="cd01882">
    <property type="entry name" value="BMS1"/>
    <property type="match status" value="1"/>
</dbReference>
<dbReference type="eggNOG" id="KOG1951">
    <property type="taxonomic scope" value="Eukaryota"/>
</dbReference>
<dbReference type="OMA" id="KLHVPMV"/>
<dbReference type="PANTHER" id="PTHR12858">
    <property type="entry name" value="RIBOSOME BIOGENESIS PROTEIN"/>
    <property type="match status" value="1"/>
</dbReference>
<dbReference type="GO" id="GO:0000462">
    <property type="term" value="P:maturation of SSU-rRNA from tricistronic rRNA transcript (SSU-rRNA, 5.8S rRNA, LSU-rRNA)"/>
    <property type="evidence" value="ECO:0007669"/>
    <property type="project" value="TreeGrafter"/>
</dbReference>
<dbReference type="GeneID" id="6997374"/>
<keyword evidence="14" id="KW-1185">Reference proteome</keyword>
<proteinExistence type="inferred from homology"/>
<evidence type="ECO:0000259" key="12">
    <source>
        <dbReference type="PROSITE" id="PS51714"/>
    </source>
</evidence>
<keyword evidence="8" id="KW-0539">Nucleus</keyword>
<dbReference type="GO" id="GO:0005654">
    <property type="term" value="C:nucleoplasm"/>
    <property type="evidence" value="ECO:0007669"/>
    <property type="project" value="UniProtKB-ARBA"/>
</dbReference>
<dbReference type="GO" id="GO:0003924">
    <property type="term" value="F:GTPase activity"/>
    <property type="evidence" value="ECO:0007669"/>
    <property type="project" value="TreeGrafter"/>
</dbReference>
<feature type="region of interest" description="Disordered" evidence="11">
    <location>
        <begin position="1"/>
        <end position="38"/>
    </location>
</feature>
<dbReference type="STRING" id="441375.B6AHU4"/>
<reference evidence="13" key="1">
    <citation type="submission" date="2008-06" db="EMBL/GenBank/DDBJ databases">
        <authorList>
            <person name="Lorenzi H."/>
            <person name="Inman J."/>
            <person name="Miller J."/>
            <person name="Schobel S."/>
            <person name="Amedeo P."/>
            <person name="Caler E.V."/>
            <person name="da Silva J."/>
        </authorList>
    </citation>
    <scope>NUCLEOTIDE SEQUENCE [LARGE SCALE GENOMIC DNA]</scope>
    <source>
        <strain evidence="13">RN66</strain>
    </source>
</reference>
<dbReference type="SMART" id="SM01362">
    <property type="entry name" value="DUF663"/>
    <property type="match status" value="1"/>
</dbReference>
<dbReference type="Proteomes" id="UP000001460">
    <property type="component" value="Unassembled WGS sequence"/>
</dbReference>
<feature type="domain" description="Bms1-type G" evidence="12">
    <location>
        <begin position="82"/>
        <end position="247"/>
    </location>
</feature>
<dbReference type="InterPro" id="IPR037875">
    <property type="entry name" value="Bms1_N"/>
</dbReference>
<dbReference type="GO" id="GO:0000479">
    <property type="term" value="P:endonucleolytic cleavage of tricistronic rRNA transcript (SSU-rRNA, 5.8S rRNA, LSU-rRNA)"/>
    <property type="evidence" value="ECO:0007669"/>
    <property type="project" value="TreeGrafter"/>
</dbReference>
<dbReference type="InterPro" id="IPR039761">
    <property type="entry name" value="Bms1/Tsr1"/>
</dbReference>
<dbReference type="AlphaFoldDB" id="B6AHU4"/>
<organism evidence="13 14">
    <name type="scientific">Cryptosporidium muris (strain RN66)</name>
    <dbReference type="NCBI Taxonomy" id="441375"/>
    <lineage>
        <taxon>Eukaryota</taxon>
        <taxon>Sar</taxon>
        <taxon>Alveolata</taxon>
        <taxon>Apicomplexa</taxon>
        <taxon>Conoidasida</taxon>
        <taxon>Coccidia</taxon>
        <taxon>Eucoccidiorida</taxon>
        <taxon>Eimeriorina</taxon>
        <taxon>Cryptosporidiidae</taxon>
        <taxon>Cryptosporidium</taxon>
    </lineage>
</organism>
<keyword evidence="7" id="KW-0342">GTP-binding</keyword>
<dbReference type="EMBL" id="DS989735">
    <property type="protein sequence ID" value="EEA07785.1"/>
    <property type="molecule type" value="Genomic_DNA"/>
</dbReference>
<dbReference type="GO" id="GO:0034511">
    <property type="term" value="F:U3 snoRNA binding"/>
    <property type="evidence" value="ECO:0007669"/>
    <property type="project" value="TreeGrafter"/>
</dbReference>
<evidence type="ECO:0000256" key="9">
    <source>
        <dbReference type="ARBA" id="ARBA00049117"/>
    </source>
</evidence>
<evidence type="ECO:0000256" key="6">
    <source>
        <dbReference type="ARBA" id="ARBA00022840"/>
    </source>
</evidence>
<sequence>MSEVYHKKLHRYPSSGRKADKKSGKSRDKKERHNPKVSLQTAFTFSGGIKSVQRRVQRSLDISSKREKIPGINKKNVEGDNPPPYVVIVQGPPGVGKSTLIRSLVKHYTKYNLNIVEGPITLVSSKNRRLTIIECPNDMHGMIDVAKVADLVLLLVDASFSFEMETFEFLNILQVHGFPRVIGVLTHLDKFKDNKTLRKTKKKMKNRFWTEIYHGAKLFYLSGIQNTLYNKTEVRNLARFIAVQKFENLSWRSSHPYVVALKVEQVLDSEKSVNEDKEANKKISMYLYGHIRGGLMRRGQNVHLPGLGDFIINKIDKYPDPCPLPETRINKDGPNAGLRTLKAKERIIYAPYCDVGNIQVDSNNLYIHIPNTATGFTRRKVLIEDTRSLDSESEESTDNETSEQEYEEEYQEDYEEEYEGEYQEDYEEEYQDKDKEKQGEFTERKTSNKGDDSLDEDNILLPEAVRYVRDLQDAHSFLDKKLENTELRLLSSSNKNLDRKLDLKAEDEKVSSEENCINFDSSNRNMDLNFKQKSLKELIYSDVKIYLKKKFPHRNKNSINISDRKVKNLFEDEENEGEPSDNEFSDLGMSSLIDTFRVSDISLYPIQLTSLKSLSNYWKSSNLSKIRSEKFITGGIGDSEYKNEHLNLENQSIEYKNGTSGEIVNEALKSKSSSLAIGEYVRIKVDGVNREWLNLRKGITVIGTILPGESTFGYIRMRAKKHRWYPKILKSNDVLTFSIGWRRFQSLPIYSIEDRNETRQRMLKYTPEHMHCICTTWGPIVPPNFGILAIRTSERAPNFRISMTAVSVEIQAKSDIVKKLKLVGEPKKIYKHTAFIGNMFNSDLEVSKFIGAKIQTISGIRGQIKKAIDTNGLFRATFEDKVLMSDIVFCKTWITVNPREFYNPVIDLPEWRRLRTQAELRNELGLSVPFKSDSIYIQKQDRPAKKRFNETPVPVDIEKDLPFTSRTKNNTPKQKGSLSREVAVIMSSYEKRVANLFQRLSTIQKERQIQRIERKKVAREIKMKRRQPIEKIREAKNEERIKRRYALKGIKLQKQRKKLRLEE</sequence>
<evidence type="ECO:0000256" key="10">
    <source>
        <dbReference type="ARBA" id="ARBA00061391"/>
    </source>
</evidence>
<dbReference type="GO" id="GO:0005524">
    <property type="term" value="F:ATP binding"/>
    <property type="evidence" value="ECO:0007669"/>
    <property type="project" value="UniProtKB-KW"/>
</dbReference>
<dbReference type="InterPro" id="IPR030387">
    <property type="entry name" value="G_Bms1/Tsr1_dom"/>
</dbReference>
<dbReference type="InterPro" id="IPR012948">
    <property type="entry name" value="AARP2CN"/>
</dbReference>
<dbReference type="GO" id="GO:0030686">
    <property type="term" value="C:90S preribosome"/>
    <property type="evidence" value="ECO:0007669"/>
    <property type="project" value="TreeGrafter"/>
</dbReference>
<dbReference type="SUPFAM" id="SSF52540">
    <property type="entry name" value="P-loop containing nucleoside triphosphate hydrolases"/>
    <property type="match status" value="1"/>
</dbReference>
<dbReference type="FunFam" id="3.40.50.300:FF:000105">
    <property type="entry name" value="BMS1 ribosome biogenesis factor"/>
    <property type="match status" value="1"/>
</dbReference>
<dbReference type="GO" id="GO:0005525">
    <property type="term" value="F:GTP binding"/>
    <property type="evidence" value="ECO:0007669"/>
    <property type="project" value="UniProtKB-KW"/>
</dbReference>
<keyword evidence="5" id="KW-0378">Hydrolase</keyword>
<evidence type="ECO:0000256" key="4">
    <source>
        <dbReference type="ARBA" id="ARBA00022741"/>
    </source>
</evidence>
<dbReference type="VEuPathDB" id="CryptoDB:CMU_028590"/>
<feature type="region of interest" description="Disordered" evidence="11">
    <location>
        <begin position="387"/>
        <end position="455"/>
    </location>
</feature>
<keyword evidence="3" id="KW-0597">Phosphoprotein</keyword>
<name>B6AHU4_CRYMR</name>
<dbReference type="PROSITE" id="PS51714">
    <property type="entry name" value="G_BMS1"/>
    <property type="match status" value="1"/>
</dbReference>
<comment type="subcellular location">
    <subcellularLocation>
        <location evidence="1">Nucleus</location>
        <location evidence="1">Nucleolus</location>
    </subcellularLocation>
</comment>
<evidence type="ECO:0000256" key="2">
    <source>
        <dbReference type="ARBA" id="ARBA00022517"/>
    </source>
</evidence>
<feature type="compositionally biased region" description="Basic and acidic residues" evidence="11">
    <location>
        <begin position="17"/>
        <end position="31"/>
    </location>
</feature>
<dbReference type="Pfam" id="PF08142">
    <property type="entry name" value="AARP2CN"/>
    <property type="match status" value="1"/>
</dbReference>
<evidence type="ECO:0000256" key="7">
    <source>
        <dbReference type="ARBA" id="ARBA00023134"/>
    </source>
</evidence>
<dbReference type="OrthoDB" id="10260897at2759"/>
<dbReference type="Pfam" id="PF04950">
    <property type="entry name" value="RIBIOP_C"/>
    <property type="match status" value="1"/>
</dbReference>
<feature type="compositionally biased region" description="Acidic residues" evidence="11">
    <location>
        <begin position="391"/>
        <end position="431"/>
    </location>
</feature>
<evidence type="ECO:0000256" key="5">
    <source>
        <dbReference type="ARBA" id="ARBA00022801"/>
    </source>
</evidence>
<evidence type="ECO:0000256" key="8">
    <source>
        <dbReference type="ARBA" id="ARBA00023242"/>
    </source>
</evidence>
<accession>B6AHU4</accession>
<evidence type="ECO:0000256" key="11">
    <source>
        <dbReference type="SAM" id="MobiDB-lite"/>
    </source>
</evidence>
<dbReference type="Gene3D" id="3.40.50.300">
    <property type="entry name" value="P-loop containing nucleotide triphosphate hydrolases"/>
    <property type="match status" value="1"/>
</dbReference>
<feature type="compositionally biased region" description="Basic and acidic residues" evidence="11">
    <location>
        <begin position="432"/>
        <end position="452"/>
    </location>
</feature>
<keyword evidence="6" id="KW-0067">ATP-binding</keyword>
<evidence type="ECO:0000313" key="14">
    <source>
        <dbReference type="Proteomes" id="UP000001460"/>
    </source>
</evidence>
<keyword evidence="2" id="KW-0690">Ribosome biogenesis</keyword>
<evidence type="ECO:0000256" key="1">
    <source>
        <dbReference type="ARBA" id="ARBA00004604"/>
    </source>
</evidence>
<evidence type="ECO:0000313" key="13">
    <source>
        <dbReference type="EMBL" id="EEA07785.1"/>
    </source>
</evidence>
<dbReference type="InterPro" id="IPR027417">
    <property type="entry name" value="P-loop_NTPase"/>
</dbReference>
<protein>
    <recommendedName>
        <fullName evidence="12">Bms1-type G domain-containing protein</fullName>
    </recommendedName>
</protein>
<dbReference type="GO" id="GO:0032040">
    <property type="term" value="C:small-subunit processome"/>
    <property type="evidence" value="ECO:0007669"/>
    <property type="project" value="UniProtKB-ARBA"/>
</dbReference>
<dbReference type="RefSeq" id="XP_002142134.1">
    <property type="nucleotide sequence ID" value="XM_002142098.1"/>
</dbReference>